<dbReference type="InterPro" id="IPR018330">
    <property type="entry name" value="RecT_fam"/>
</dbReference>
<reference evidence="1 2" key="1">
    <citation type="journal article" date="2023" name="Int. J. Syst. Evol. Microbiol.">
        <title>Terrisporobacter hibernicus sp. nov., isolated from bovine faeces in Northern Ireland.</title>
        <authorList>
            <person name="Mitchell M."/>
            <person name="Nguyen S.V."/>
            <person name="Connor M."/>
            <person name="Fairley D.J."/>
            <person name="Donoghue O."/>
            <person name="Marshall H."/>
            <person name="Koolman L."/>
            <person name="McMullan G."/>
            <person name="Schaffer K.E."/>
            <person name="McGrath J.W."/>
            <person name="Fanning S."/>
        </authorList>
    </citation>
    <scope>NUCLEOTIDE SEQUENCE [LARGE SCALE GENOMIC DNA]</scope>
    <source>
        <strain evidence="1 2">MCA3</strain>
    </source>
</reference>
<dbReference type="RefSeq" id="WP_228416281.1">
    <property type="nucleotide sequence ID" value="NZ_CP081135.1"/>
</dbReference>
<dbReference type="EMBL" id="CP081135">
    <property type="protein sequence ID" value="UEL48102.1"/>
    <property type="molecule type" value="Genomic_DNA"/>
</dbReference>
<organism evidence="1 2">
    <name type="scientific">Terrisporobacter hibernicus</name>
    <dbReference type="NCBI Taxonomy" id="2813371"/>
    <lineage>
        <taxon>Bacteria</taxon>
        <taxon>Bacillati</taxon>
        <taxon>Bacillota</taxon>
        <taxon>Clostridia</taxon>
        <taxon>Peptostreptococcales</taxon>
        <taxon>Peptostreptococcaceae</taxon>
        <taxon>Terrisporobacter</taxon>
    </lineage>
</organism>
<gene>
    <name evidence="1" type="primary">bet</name>
    <name evidence="1" type="ORF">JW646_01230</name>
</gene>
<proteinExistence type="predicted"/>
<dbReference type="Pfam" id="PF03837">
    <property type="entry name" value="RecT"/>
    <property type="match status" value="1"/>
</dbReference>
<dbReference type="InterPro" id="IPR010183">
    <property type="entry name" value="Phage_lambda_Bet"/>
</dbReference>
<sequence>MNKNNNALALAEYTLEGGQVLTADTVKNYLTSGNGAVTEQETLMFIELCKAQKLNPFIREAYLIKFGNSPANIVVGKDVFVKRAYRNPNFEGMKAGIVVVGKDGLIEEREGSLKLKGEELVGGWCEVYTNDKKFPIKSVVSLEEYSKSQSTWKTMPCVMIRKCAMVTALREAFPEDLQGLYDASEVGIDAKLPEKEIIPGTASPKQKNMILALAAQKDLFSFDTKKDTSKLEEFCDSNGYNLKELTFEEAEEVLDIIAKYEPKKHEEVQDVEFTEVTESEDNIDGQISIS</sequence>
<dbReference type="GO" id="GO:0003677">
    <property type="term" value="F:DNA binding"/>
    <property type="evidence" value="ECO:0007669"/>
    <property type="project" value="InterPro"/>
</dbReference>
<dbReference type="AlphaFoldDB" id="A0AAX2ZI93"/>
<dbReference type="GO" id="GO:0006310">
    <property type="term" value="P:DNA recombination"/>
    <property type="evidence" value="ECO:0007669"/>
    <property type="project" value="InterPro"/>
</dbReference>
<name>A0AAX2ZI93_9FIRM</name>
<accession>A0AAX2ZI93</accession>
<keyword evidence="2" id="KW-1185">Reference proteome</keyword>
<dbReference type="NCBIfam" id="TIGR01913">
    <property type="entry name" value="bet_lambda"/>
    <property type="match status" value="1"/>
</dbReference>
<dbReference type="KEGG" id="tem:JW646_01230"/>
<evidence type="ECO:0000313" key="1">
    <source>
        <dbReference type="EMBL" id="UEL48102.1"/>
    </source>
</evidence>
<evidence type="ECO:0000313" key="2">
    <source>
        <dbReference type="Proteomes" id="UP001198983"/>
    </source>
</evidence>
<dbReference type="Proteomes" id="UP001198983">
    <property type="component" value="Chromosome"/>
</dbReference>
<protein>
    <submittedName>
        <fullName evidence="1">Phage recombination protein Bet</fullName>
    </submittedName>
</protein>